<gene>
    <name evidence="1" type="ORF">AYBTSS11_LOCUS25346</name>
</gene>
<keyword evidence="2" id="KW-1185">Reference proteome</keyword>
<dbReference type="Proteomes" id="UP001189624">
    <property type="component" value="Chromosome 9"/>
</dbReference>
<evidence type="ECO:0000313" key="1">
    <source>
        <dbReference type="EMBL" id="CAJ1973286.1"/>
    </source>
</evidence>
<protein>
    <submittedName>
        <fullName evidence="1">Uncharacterized protein</fullName>
    </submittedName>
</protein>
<dbReference type="Gramene" id="rna-AYBTSS11_LOCUS25346">
    <property type="protein sequence ID" value="CAJ1973286.1"/>
    <property type="gene ID" value="gene-AYBTSS11_LOCUS25346"/>
</dbReference>
<name>A0AA86SUY9_9FABA</name>
<evidence type="ECO:0000313" key="2">
    <source>
        <dbReference type="Proteomes" id="UP001189624"/>
    </source>
</evidence>
<sequence>MKIYKLFEREFEPVDSGLALSNNYLTPEILQIQLPVLNILIQLLSMEAVGNIHFPVTETSAHDVNATKSFQSYRN</sequence>
<organism evidence="1 2">
    <name type="scientific">Sphenostylis stenocarpa</name>
    <dbReference type="NCBI Taxonomy" id="92480"/>
    <lineage>
        <taxon>Eukaryota</taxon>
        <taxon>Viridiplantae</taxon>
        <taxon>Streptophyta</taxon>
        <taxon>Embryophyta</taxon>
        <taxon>Tracheophyta</taxon>
        <taxon>Spermatophyta</taxon>
        <taxon>Magnoliopsida</taxon>
        <taxon>eudicotyledons</taxon>
        <taxon>Gunneridae</taxon>
        <taxon>Pentapetalae</taxon>
        <taxon>rosids</taxon>
        <taxon>fabids</taxon>
        <taxon>Fabales</taxon>
        <taxon>Fabaceae</taxon>
        <taxon>Papilionoideae</taxon>
        <taxon>50 kb inversion clade</taxon>
        <taxon>NPAAA clade</taxon>
        <taxon>indigoferoid/millettioid clade</taxon>
        <taxon>Phaseoleae</taxon>
        <taxon>Sphenostylis</taxon>
    </lineage>
</organism>
<proteinExistence type="predicted"/>
<dbReference type="AlphaFoldDB" id="A0AA86SUY9"/>
<accession>A0AA86SUY9</accession>
<reference evidence="1" key="1">
    <citation type="submission" date="2023-10" db="EMBL/GenBank/DDBJ databases">
        <authorList>
            <person name="Domelevo Entfellner J.-B."/>
        </authorList>
    </citation>
    <scope>NUCLEOTIDE SEQUENCE</scope>
</reference>
<dbReference type="EMBL" id="OY731406">
    <property type="protein sequence ID" value="CAJ1973286.1"/>
    <property type="molecule type" value="Genomic_DNA"/>
</dbReference>